<dbReference type="InterPro" id="IPR013761">
    <property type="entry name" value="SAM/pointed_sf"/>
</dbReference>
<gene>
    <name evidence="1" type="ORF">QR680_005122</name>
</gene>
<proteinExistence type="predicted"/>
<accession>A0AA39HQX2</accession>
<dbReference type="Pfam" id="PF18017">
    <property type="entry name" value="SAM_4"/>
    <property type="match status" value="1"/>
</dbReference>
<organism evidence="1 2">
    <name type="scientific">Steinernema hermaphroditum</name>
    <dbReference type="NCBI Taxonomy" id="289476"/>
    <lineage>
        <taxon>Eukaryota</taxon>
        <taxon>Metazoa</taxon>
        <taxon>Ecdysozoa</taxon>
        <taxon>Nematoda</taxon>
        <taxon>Chromadorea</taxon>
        <taxon>Rhabditida</taxon>
        <taxon>Tylenchina</taxon>
        <taxon>Panagrolaimomorpha</taxon>
        <taxon>Strongyloidoidea</taxon>
        <taxon>Steinernematidae</taxon>
        <taxon>Steinernema</taxon>
    </lineage>
</organism>
<keyword evidence="2" id="KW-1185">Reference proteome</keyword>
<evidence type="ECO:0008006" key="3">
    <source>
        <dbReference type="Google" id="ProtNLM"/>
    </source>
</evidence>
<dbReference type="InterPro" id="IPR039161">
    <property type="entry name" value="C19orf47-like"/>
</dbReference>
<evidence type="ECO:0000313" key="1">
    <source>
        <dbReference type="EMBL" id="KAK0410421.1"/>
    </source>
</evidence>
<sequence length="354" mass="38917">MRYLLLVLYGIVVFALSELLCVLHIDLRFSQLLLLPSEMAAVDQWQDFFEACGIPADTCAKFARTFHSQRIQPDMIGDLDRETFTALGVTMIGDQIAITRYSRKCNGNIPEFAARRQKSPERRVNLAPDRHDIYHVRLPQGNTPKTREMLRKHQMLKQEGLIKRGTNGVRKGGQKCEPVAKDLLSRVSAVSTVITKRKPGVVSAPSVVLKSPGISEQKRSAPTIPKYGTLVSDSMVGGAANKTKSIMVSDVSSSSSAAGRLARSGEPTFIMTLGENKVQKRGGLADRLSSGRTVPVQRTVHAGQGKASLASRLGARGANQRSLVVFEDDYGMEADQVVYEQPSVFDRVSAKRRY</sequence>
<dbReference type="GO" id="GO:0005634">
    <property type="term" value="C:nucleus"/>
    <property type="evidence" value="ECO:0007669"/>
    <property type="project" value="TreeGrafter"/>
</dbReference>
<name>A0AA39HQX2_9BILA</name>
<dbReference type="AlphaFoldDB" id="A0AA39HQX2"/>
<reference evidence="1" key="1">
    <citation type="submission" date="2023-06" db="EMBL/GenBank/DDBJ databases">
        <title>Genomic analysis of the entomopathogenic nematode Steinernema hermaphroditum.</title>
        <authorList>
            <person name="Schwarz E.M."/>
            <person name="Heppert J.K."/>
            <person name="Baniya A."/>
            <person name="Schwartz H.T."/>
            <person name="Tan C.-H."/>
            <person name="Antoshechkin I."/>
            <person name="Sternberg P.W."/>
            <person name="Goodrich-Blair H."/>
            <person name="Dillman A.R."/>
        </authorList>
    </citation>
    <scope>NUCLEOTIDE SEQUENCE</scope>
    <source>
        <strain evidence="1">PS9179</strain>
        <tissue evidence="1">Whole animal</tissue>
    </source>
</reference>
<dbReference type="EMBL" id="JAUCMV010000003">
    <property type="protein sequence ID" value="KAK0410421.1"/>
    <property type="molecule type" value="Genomic_DNA"/>
</dbReference>
<protein>
    <recommendedName>
        <fullName evidence="3">SAM domain-containing protein</fullName>
    </recommendedName>
</protein>
<comment type="caution">
    <text evidence="1">The sequence shown here is derived from an EMBL/GenBank/DDBJ whole genome shotgun (WGS) entry which is preliminary data.</text>
</comment>
<dbReference type="PANTHER" id="PTHR21359">
    <property type="entry name" value="DUF5577 DOMAIN-CONTAINING PROTEIN"/>
    <property type="match status" value="1"/>
</dbReference>
<evidence type="ECO:0000313" key="2">
    <source>
        <dbReference type="Proteomes" id="UP001175271"/>
    </source>
</evidence>
<dbReference type="PANTHER" id="PTHR21359:SF1">
    <property type="entry name" value="DUF5577 DOMAIN-CONTAINING PROTEIN"/>
    <property type="match status" value="1"/>
</dbReference>
<dbReference type="Gene3D" id="1.10.150.50">
    <property type="entry name" value="Transcription Factor, Ets-1"/>
    <property type="match status" value="1"/>
</dbReference>
<dbReference type="Proteomes" id="UP001175271">
    <property type="component" value="Unassembled WGS sequence"/>
</dbReference>